<dbReference type="GO" id="GO:0045202">
    <property type="term" value="C:synapse"/>
    <property type="evidence" value="ECO:0007669"/>
    <property type="project" value="GOC"/>
</dbReference>
<protein>
    <submittedName>
        <fullName evidence="9">Uncharacterized protein</fullName>
    </submittedName>
</protein>
<name>A0A6A4J2I5_APOLU</name>
<dbReference type="PANTHER" id="PTHR12268:SF14">
    <property type="entry name" value="DYSTROPHIN-1"/>
    <property type="match status" value="1"/>
</dbReference>
<dbReference type="InterPro" id="IPR043145">
    <property type="entry name" value="Znf_ZZ_sf"/>
</dbReference>
<keyword evidence="6" id="KW-0862">Zinc</keyword>
<dbReference type="SMART" id="SM00291">
    <property type="entry name" value="ZnF_ZZ"/>
    <property type="match status" value="1"/>
</dbReference>
<evidence type="ECO:0000256" key="5">
    <source>
        <dbReference type="ARBA" id="ARBA00022771"/>
    </source>
</evidence>
<comment type="subcellular location">
    <subcellularLocation>
        <location evidence="2">Cell membrane</location>
        <location evidence="2">Sarcolemma</location>
        <topology evidence="2">Peripheral membrane protein</topology>
        <orientation evidence="2">Cytoplasmic side</orientation>
    </subcellularLocation>
    <subcellularLocation>
        <location evidence="1">Cytoplasm</location>
        <location evidence="1">Cytoskeleton</location>
    </subcellularLocation>
</comment>
<dbReference type="GO" id="GO:0008270">
    <property type="term" value="F:zinc ion binding"/>
    <property type="evidence" value="ECO:0007669"/>
    <property type="project" value="UniProtKB-KW"/>
</dbReference>
<dbReference type="InterPro" id="IPR015153">
    <property type="entry name" value="EF-hand_dom_typ1"/>
</dbReference>
<evidence type="ECO:0000313" key="10">
    <source>
        <dbReference type="Proteomes" id="UP000466442"/>
    </source>
</evidence>
<reference evidence="9" key="1">
    <citation type="journal article" date="2021" name="Mol. Ecol. Resour.">
        <title>Apolygus lucorum genome provides insights into omnivorousness and mesophyll feeding.</title>
        <authorList>
            <person name="Liu Y."/>
            <person name="Liu H."/>
            <person name="Wang H."/>
            <person name="Huang T."/>
            <person name="Liu B."/>
            <person name="Yang B."/>
            <person name="Yin L."/>
            <person name="Li B."/>
            <person name="Zhang Y."/>
            <person name="Zhang S."/>
            <person name="Jiang F."/>
            <person name="Zhang X."/>
            <person name="Ren Y."/>
            <person name="Wang B."/>
            <person name="Wang S."/>
            <person name="Lu Y."/>
            <person name="Wu K."/>
            <person name="Fan W."/>
            <person name="Wang G."/>
        </authorList>
    </citation>
    <scope>NUCLEOTIDE SEQUENCE</scope>
    <source>
        <strain evidence="9">12Hb</strain>
    </source>
</reference>
<dbReference type="PROSITE" id="PS50135">
    <property type="entry name" value="ZF_ZZ_2"/>
    <property type="match status" value="1"/>
</dbReference>
<evidence type="ECO:0000256" key="8">
    <source>
        <dbReference type="ARBA" id="ARBA00023212"/>
    </source>
</evidence>
<dbReference type="GO" id="GO:0099536">
    <property type="term" value="P:synaptic signaling"/>
    <property type="evidence" value="ECO:0007669"/>
    <property type="project" value="TreeGrafter"/>
</dbReference>
<dbReference type="Pfam" id="PF09068">
    <property type="entry name" value="EF-hand_2"/>
    <property type="match status" value="1"/>
</dbReference>
<dbReference type="AlphaFoldDB" id="A0A6A4J2I5"/>
<dbReference type="Gene3D" id="3.30.60.90">
    <property type="match status" value="1"/>
</dbReference>
<dbReference type="Gene3D" id="6.10.140.70">
    <property type="match status" value="1"/>
</dbReference>
<dbReference type="InterPro" id="IPR050774">
    <property type="entry name" value="KCMF1/Dystrophin"/>
</dbReference>
<dbReference type="EMBL" id="WIXP02000001">
    <property type="protein sequence ID" value="KAF6217007.1"/>
    <property type="molecule type" value="Genomic_DNA"/>
</dbReference>
<dbReference type="Proteomes" id="UP000466442">
    <property type="component" value="Linkage Group LG1"/>
</dbReference>
<evidence type="ECO:0000256" key="3">
    <source>
        <dbReference type="ARBA" id="ARBA00022490"/>
    </source>
</evidence>
<keyword evidence="10" id="KW-1185">Reference proteome</keyword>
<keyword evidence="5" id="KW-0863">Zinc-finger</keyword>
<evidence type="ECO:0000256" key="4">
    <source>
        <dbReference type="ARBA" id="ARBA00022723"/>
    </source>
</evidence>
<dbReference type="GO" id="GO:0046716">
    <property type="term" value="P:muscle cell cellular homeostasis"/>
    <property type="evidence" value="ECO:0007669"/>
    <property type="project" value="UniProtKB-ARBA"/>
</dbReference>
<dbReference type="InterPro" id="IPR000433">
    <property type="entry name" value="Znf_ZZ"/>
</dbReference>
<dbReference type="PROSITE" id="PS01357">
    <property type="entry name" value="ZF_ZZ_1"/>
    <property type="match status" value="1"/>
</dbReference>
<dbReference type="SUPFAM" id="SSF47473">
    <property type="entry name" value="EF-hand"/>
    <property type="match status" value="2"/>
</dbReference>
<dbReference type="GO" id="GO:0050804">
    <property type="term" value="P:modulation of chemical synaptic transmission"/>
    <property type="evidence" value="ECO:0007669"/>
    <property type="project" value="UniProtKB-ARBA"/>
</dbReference>
<accession>A0A6A4J2I5</accession>
<keyword evidence="7" id="KW-0106">Calcium</keyword>
<evidence type="ECO:0000256" key="1">
    <source>
        <dbReference type="ARBA" id="ARBA00004245"/>
    </source>
</evidence>
<keyword evidence="4" id="KW-0479">Metal-binding</keyword>
<keyword evidence="8" id="KW-0206">Cytoskeleton</keyword>
<dbReference type="OrthoDB" id="10014385at2759"/>
<dbReference type="GO" id="GO:0016010">
    <property type="term" value="C:dystrophin-associated glycoprotein complex"/>
    <property type="evidence" value="ECO:0007669"/>
    <property type="project" value="UniProtKB-ARBA"/>
</dbReference>
<evidence type="ECO:0000256" key="6">
    <source>
        <dbReference type="ARBA" id="ARBA00022833"/>
    </source>
</evidence>
<dbReference type="InterPro" id="IPR015154">
    <property type="entry name" value="EF-hand_dom_typ2"/>
</dbReference>
<dbReference type="Pfam" id="PF09069">
    <property type="entry name" value="EF-hand_3"/>
    <property type="match status" value="1"/>
</dbReference>
<dbReference type="Pfam" id="PF00569">
    <property type="entry name" value="ZZ"/>
    <property type="match status" value="1"/>
</dbReference>
<dbReference type="GO" id="GO:0005737">
    <property type="term" value="C:cytoplasm"/>
    <property type="evidence" value="ECO:0007669"/>
    <property type="project" value="UniProtKB-SubCell"/>
</dbReference>
<dbReference type="InterPro" id="IPR011992">
    <property type="entry name" value="EF-hand-dom_pair"/>
</dbReference>
<comment type="caution">
    <text evidence="9">The sequence shown here is derived from an EMBL/GenBank/DDBJ whole genome shotgun (WGS) entry which is preliminary data.</text>
</comment>
<organism evidence="9 10">
    <name type="scientific">Apolygus lucorum</name>
    <name type="common">Small green plant bug</name>
    <name type="synonym">Lygocoris lucorum</name>
    <dbReference type="NCBI Taxonomy" id="248454"/>
    <lineage>
        <taxon>Eukaryota</taxon>
        <taxon>Metazoa</taxon>
        <taxon>Ecdysozoa</taxon>
        <taxon>Arthropoda</taxon>
        <taxon>Hexapoda</taxon>
        <taxon>Insecta</taxon>
        <taxon>Pterygota</taxon>
        <taxon>Neoptera</taxon>
        <taxon>Paraneoptera</taxon>
        <taxon>Hemiptera</taxon>
        <taxon>Heteroptera</taxon>
        <taxon>Panheteroptera</taxon>
        <taxon>Cimicomorpha</taxon>
        <taxon>Miridae</taxon>
        <taxon>Mirini</taxon>
        <taxon>Apolygus</taxon>
    </lineage>
</organism>
<dbReference type="SUPFAM" id="SSF57850">
    <property type="entry name" value="RING/U-box"/>
    <property type="match status" value="1"/>
</dbReference>
<dbReference type="Gene3D" id="1.10.238.10">
    <property type="entry name" value="EF-hand"/>
    <property type="match status" value="1"/>
</dbReference>
<keyword evidence="3" id="KW-0963">Cytoplasm</keyword>
<sequence>MFKQEIQLEFDQISDRTQKCNDIKYAAYRTAAKLRIWQKSLYFDYVTLSVVRNIFKHHHILVTDARVILLPNEVDFLLNDILFAASKLTGESFDVDKAIELTSLFLNSVFKSTDGLNILDLKVGLVCLCSAPLNEKYCYLFSQLADHNLCLSRKRVKQLLVSLIRLPCFLGEFNSFNISYIDSTLDSCFLKSSELGVSESEFICWIVQEPQLLIWLSTLYRVQASENVSHNVRCAVCSIKPIKGLRYICMRCINYDMCQHCFFTGQKSKRHFAQHEIREYCAKASPCETLLLYVKGMIGRIFGSTSRLQYLPAVASDPAPNSDSTFTIANATTCPSPQRWSDTTCLQKPEDQLNVIIERIELETRNFTKAVKSNAVPEVIEQHTSFLNEQLNCLKSLKRGLKRNEAAIFMSTPIAPLHSKLEVLQTPLLLQEESSWTLPSPSDFSVWQKGWLPDPVKEMASRLHGSVDGRELRESAKCGASTTWIYQTAEDIPVADYRHYHQARIGALPTKVHTRRGVGGGEKTCRACAAPTETPAHVVQMYPLTHGRWIKRHDAVVGLLAATQVVGLWRERFFTGWVERLSSQT</sequence>
<proteinExistence type="predicted"/>
<evidence type="ECO:0000313" key="9">
    <source>
        <dbReference type="EMBL" id="KAF6217007.1"/>
    </source>
</evidence>
<dbReference type="PANTHER" id="PTHR12268">
    <property type="entry name" value="E3 UBIQUITIN-PROTEIN LIGASE KCMF1"/>
    <property type="match status" value="1"/>
</dbReference>
<evidence type="ECO:0000256" key="2">
    <source>
        <dbReference type="ARBA" id="ARBA00004278"/>
    </source>
</evidence>
<evidence type="ECO:0000256" key="7">
    <source>
        <dbReference type="ARBA" id="ARBA00022837"/>
    </source>
</evidence>
<gene>
    <name evidence="9" type="ORF">GE061_001359</name>
</gene>